<gene>
    <name evidence="1" type="ORF">G3O08_00295</name>
</gene>
<comment type="caution">
    <text evidence="1">The sequence shown here is derived from an EMBL/GenBank/DDBJ whole genome shotgun (WGS) entry which is preliminary data.</text>
</comment>
<reference evidence="1 2" key="1">
    <citation type="submission" date="2020-02" db="EMBL/GenBank/DDBJ databases">
        <title>Out from the shadows clarifying the taxonomy of the family Cryomorphaceae and related taxa by utilizing the GTDB taxonomic framework.</title>
        <authorList>
            <person name="Bowman J.P."/>
        </authorList>
    </citation>
    <scope>NUCLEOTIDE SEQUENCE [LARGE SCALE GENOMIC DNA]</scope>
    <source>
        <strain evidence="1 2">QSSC 1-22</strain>
    </source>
</reference>
<evidence type="ECO:0000313" key="1">
    <source>
        <dbReference type="EMBL" id="NEN21942.1"/>
    </source>
</evidence>
<name>A0A7K3WM25_9FLAO</name>
<evidence type="ECO:0000313" key="2">
    <source>
        <dbReference type="Proteomes" id="UP000486602"/>
    </source>
</evidence>
<dbReference type="AlphaFoldDB" id="A0A7K3WM25"/>
<dbReference type="EMBL" id="JAAGVY010000001">
    <property type="protein sequence ID" value="NEN21942.1"/>
    <property type="molecule type" value="Genomic_DNA"/>
</dbReference>
<organism evidence="1 2">
    <name type="scientific">Cryomorpha ignava</name>
    <dbReference type="NCBI Taxonomy" id="101383"/>
    <lineage>
        <taxon>Bacteria</taxon>
        <taxon>Pseudomonadati</taxon>
        <taxon>Bacteroidota</taxon>
        <taxon>Flavobacteriia</taxon>
        <taxon>Flavobacteriales</taxon>
        <taxon>Cryomorphaceae</taxon>
        <taxon>Cryomorpha</taxon>
    </lineage>
</organism>
<accession>A0A7K3WM25</accession>
<dbReference type="RefSeq" id="WP_163282666.1">
    <property type="nucleotide sequence ID" value="NZ_JAAGVY010000001.1"/>
</dbReference>
<protein>
    <submittedName>
        <fullName evidence="1">Uncharacterized protein</fullName>
    </submittedName>
</protein>
<dbReference type="Proteomes" id="UP000486602">
    <property type="component" value="Unassembled WGS sequence"/>
</dbReference>
<sequence>MASLQAKSQTQLHLSNKSDCDFAVEIVLCNTSTVSSACAPNDVYTVYLVDNIDYFKVFFVPILNFSTPDVEISPGINCNTYYQSGTSPCGGYQAGPSTGIPQQYNFAAY</sequence>
<proteinExistence type="predicted"/>
<keyword evidence="2" id="KW-1185">Reference proteome</keyword>